<dbReference type="EMBL" id="CVVU01000230">
    <property type="protein sequence ID" value="CRP58656.1"/>
    <property type="molecule type" value="Genomic_DNA"/>
</dbReference>
<dbReference type="AlphaFoldDB" id="A0A087L8P6"/>
<comment type="similarity">
    <text evidence="2 7">Belongs to the PqqA family.</text>
</comment>
<keyword evidence="4 7" id="KW-0884">PQQ biosynthesis</keyword>
<comment type="pathway">
    <text evidence="1 7">Cofactor biosynthesis; pyrroloquinoline quinone biosynthesis.</text>
</comment>
<evidence type="ECO:0000256" key="7">
    <source>
        <dbReference type="HAMAP-Rule" id="MF_00656"/>
    </source>
</evidence>
<reference evidence="9 11" key="3">
    <citation type="submission" date="2018-08" db="EMBL/GenBank/DDBJ databases">
        <title>Recombination of ecologically and evolutionarily significant loci maintains genetic cohesion in the Pseudomonas syringae species complex.</title>
        <authorList>
            <person name="Dillon M."/>
            <person name="Thakur S."/>
            <person name="Almeida R.N.D."/>
            <person name="Weir B.S."/>
            <person name="Guttman D.S."/>
        </authorList>
    </citation>
    <scope>NUCLEOTIDE SEQUENCE [LARGE SCALE GENOMIC DNA]</scope>
    <source>
        <strain evidence="9 11">ICMP 7846</strain>
    </source>
</reference>
<dbReference type="KEGG" id="paeb:NCGM1900_4502"/>
<dbReference type="InterPro" id="IPR011725">
    <property type="entry name" value="PQQ_synth_PqqA"/>
</dbReference>
<evidence type="ECO:0000256" key="1">
    <source>
        <dbReference type="ARBA" id="ARBA00004886"/>
    </source>
</evidence>
<dbReference type="EMBL" id="RBSQ01000438">
    <property type="protein sequence ID" value="RMS58084.1"/>
    <property type="molecule type" value="Genomic_DNA"/>
</dbReference>
<evidence type="ECO:0000313" key="8">
    <source>
        <dbReference type="EMBL" id="CRP58656.1"/>
    </source>
</evidence>
<evidence type="ECO:0000256" key="6">
    <source>
        <dbReference type="ARBA" id="ARBA00030967"/>
    </source>
</evidence>
<reference evidence="10" key="1">
    <citation type="submission" date="2015-06" db="EMBL/GenBank/DDBJ databases">
        <authorList>
            <person name="Radhakrishnan Rajesh"/>
            <person name="Underwood Anthony"/>
            <person name="Al-Shahib Ali"/>
        </authorList>
    </citation>
    <scope>NUCLEOTIDE SEQUENCE [LARGE SCALE GENOMIC DNA]</scope>
    <source>
        <strain evidence="10">P19_London_7_VIM_2_05_10</strain>
    </source>
</reference>
<accession>A0A087L8P6</accession>
<gene>
    <name evidence="7 8" type="primary">pqqA</name>
    <name evidence="9" type="ORF">ALP65_04445</name>
    <name evidence="8" type="ORF">PAERUG_P19_London_7_VIM_2_05_10_04921</name>
</gene>
<feature type="cross-link" description="Pyrroloquinoline quinone (Glu-Tyr)" evidence="7">
    <location>
        <begin position="33"/>
        <end position="37"/>
    </location>
</feature>
<evidence type="ECO:0000313" key="10">
    <source>
        <dbReference type="Proteomes" id="UP000045039"/>
    </source>
</evidence>
<evidence type="ECO:0000313" key="9">
    <source>
        <dbReference type="EMBL" id="RMS58084.1"/>
    </source>
</evidence>
<evidence type="ECO:0000256" key="3">
    <source>
        <dbReference type="ARBA" id="ARBA00015086"/>
    </source>
</evidence>
<evidence type="ECO:0000256" key="4">
    <source>
        <dbReference type="ARBA" id="ARBA00022905"/>
    </source>
</evidence>
<evidence type="ECO:0000256" key="5">
    <source>
        <dbReference type="ARBA" id="ARBA00024749"/>
    </source>
</evidence>
<dbReference type="GO" id="GO:0018189">
    <property type="term" value="P:pyrroloquinoline quinone biosynthetic process"/>
    <property type="evidence" value="ECO:0007669"/>
    <property type="project" value="UniProtKB-UniRule"/>
</dbReference>
<dbReference type="HAMAP" id="MF_00656">
    <property type="entry name" value="PQQ_syn_PqqA"/>
    <property type="match status" value="1"/>
</dbReference>
<sequence>MFNSTCRNRPAPPERIDPMWTKPSFTDLRLGFEVTLYFANR</sequence>
<comment type="function">
    <text evidence="5 7">Required for coenzyme pyrroloquinoline quinone (PQQ) biosynthesis. PQQ is probably formed by cross-linking a specific glutamate to a specific tyrosine residue and excising these residues from the peptide.</text>
</comment>
<comment type="caution">
    <text evidence="9">The sequence shown here is derived from an EMBL/GenBank/DDBJ whole genome shotgun (WGS) entry which is preliminary data.</text>
</comment>
<name>A0A087L8P6_PSEAI</name>
<protein>
    <recommendedName>
        <fullName evidence="3 7">Coenzyme PQQ synthesis protein A</fullName>
    </recommendedName>
    <alternativeName>
        <fullName evidence="6 7">Pyrroloquinoline quinone biosynthesis protein A</fullName>
    </alternativeName>
</protein>
<evidence type="ECO:0000313" key="11">
    <source>
        <dbReference type="Proteomes" id="UP000270834"/>
    </source>
</evidence>
<organism evidence="9 11">
    <name type="scientific">Pseudomonas aeruginosa</name>
    <dbReference type="NCBI Taxonomy" id="287"/>
    <lineage>
        <taxon>Bacteria</taxon>
        <taxon>Pseudomonadati</taxon>
        <taxon>Pseudomonadota</taxon>
        <taxon>Gammaproteobacteria</taxon>
        <taxon>Pseudomonadales</taxon>
        <taxon>Pseudomonadaceae</taxon>
        <taxon>Pseudomonas</taxon>
    </lineage>
</organism>
<dbReference type="Pfam" id="PF08042">
    <property type="entry name" value="PqqA"/>
    <property type="match status" value="1"/>
</dbReference>
<evidence type="ECO:0000256" key="2">
    <source>
        <dbReference type="ARBA" id="ARBA00009325"/>
    </source>
</evidence>
<dbReference type="Proteomes" id="UP000045039">
    <property type="component" value="Unassembled WGS sequence"/>
</dbReference>
<reference evidence="8" key="2">
    <citation type="submission" date="2015-06" db="EMBL/GenBank/DDBJ databases">
        <authorList>
            <person name="Radhakrishnan R."/>
            <person name="Underwood A."/>
            <person name="Al-Shahib A."/>
        </authorList>
    </citation>
    <scope>NUCLEOTIDE SEQUENCE</scope>
    <source>
        <strain evidence="8">P19_London_7_VIM_2_05_10</strain>
    </source>
</reference>
<dbReference type="NCBIfam" id="TIGR02107">
    <property type="entry name" value="PQQ_syn_pqqA"/>
    <property type="match status" value="1"/>
</dbReference>
<proteinExistence type="inferred from homology"/>
<dbReference type="UniPathway" id="UPA00539"/>
<dbReference type="Proteomes" id="UP000270834">
    <property type="component" value="Unassembled WGS sequence"/>
</dbReference>